<dbReference type="PANTHER" id="PTHR30404:SF0">
    <property type="entry name" value="N-ACETYLMURAMOYL-L-ALANINE AMIDASE AMIC"/>
    <property type="match status" value="1"/>
</dbReference>
<gene>
    <name evidence="4" type="ORF">GQ466_22690</name>
</gene>
<evidence type="ECO:0000256" key="1">
    <source>
        <dbReference type="ARBA" id="ARBA00022801"/>
    </source>
</evidence>
<dbReference type="SMART" id="SM00646">
    <property type="entry name" value="Ami_3"/>
    <property type="match status" value="1"/>
</dbReference>
<feature type="region of interest" description="Disordered" evidence="2">
    <location>
        <begin position="16"/>
        <end position="50"/>
    </location>
</feature>
<proteinExistence type="predicted"/>
<keyword evidence="5" id="KW-1185">Reference proteome</keyword>
<dbReference type="SUPFAM" id="SSF53187">
    <property type="entry name" value="Zn-dependent exopeptidases"/>
    <property type="match status" value="1"/>
</dbReference>
<dbReference type="Pfam" id="PF01520">
    <property type="entry name" value="Amidase_3"/>
    <property type="match status" value="1"/>
</dbReference>
<organism evidence="4 5">
    <name type="scientific">Actinomadura rayongensis</name>
    <dbReference type="NCBI Taxonomy" id="1429076"/>
    <lineage>
        <taxon>Bacteria</taxon>
        <taxon>Bacillati</taxon>
        <taxon>Actinomycetota</taxon>
        <taxon>Actinomycetes</taxon>
        <taxon>Streptosporangiales</taxon>
        <taxon>Thermomonosporaceae</taxon>
        <taxon>Actinomadura</taxon>
    </lineage>
</organism>
<protein>
    <submittedName>
        <fullName evidence="4">N-acetylmuramoyl-L-alanine amidase</fullName>
    </submittedName>
</protein>
<dbReference type="InterPro" id="IPR002508">
    <property type="entry name" value="MurNAc-LAA_cat"/>
</dbReference>
<dbReference type="GO" id="GO:0008745">
    <property type="term" value="F:N-acetylmuramoyl-L-alanine amidase activity"/>
    <property type="evidence" value="ECO:0007669"/>
    <property type="project" value="InterPro"/>
</dbReference>
<dbReference type="GO" id="GO:0009253">
    <property type="term" value="P:peptidoglycan catabolic process"/>
    <property type="evidence" value="ECO:0007669"/>
    <property type="project" value="InterPro"/>
</dbReference>
<sequence>MALCLTGLAGCGGGDGAGGSTAPPPTAPTGAPTTQDAPAQTPSRTKGSRPLAGKVIVIDPGHNGGNAAHPAEINRQVDVGNGKKECDTTGTATNGGYNESTFTLDVSKRLRDLLRAQGATVKMTRQDDAGVGPCINERAAVGNRAHADAAISIHGDGAPASGHGFHIIEPAPVAGFNTAIVAPSARLALALRAAYHAGTGIPYASYIGEQGIDRRSDLGGLNLSKVPKVFIECGNMRNAGDAAKMTDANFRQRMAESLARGFENYLR</sequence>
<feature type="domain" description="MurNAc-LAA" evidence="3">
    <location>
        <begin position="139"/>
        <end position="263"/>
    </location>
</feature>
<dbReference type="PANTHER" id="PTHR30404">
    <property type="entry name" value="N-ACETYLMURAMOYL-L-ALANINE AMIDASE"/>
    <property type="match status" value="1"/>
</dbReference>
<comment type="caution">
    <text evidence="4">The sequence shown here is derived from an EMBL/GenBank/DDBJ whole genome shotgun (WGS) entry which is preliminary data.</text>
</comment>
<keyword evidence="1" id="KW-0378">Hydrolase</keyword>
<evidence type="ECO:0000259" key="3">
    <source>
        <dbReference type="SMART" id="SM00646"/>
    </source>
</evidence>
<dbReference type="Gene3D" id="3.40.630.40">
    <property type="entry name" value="Zn-dependent exopeptidases"/>
    <property type="match status" value="1"/>
</dbReference>
<dbReference type="OrthoDB" id="3268878at2"/>
<reference evidence="4 5" key="1">
    <citation type="submission" date="2019-12" db="EMBL/GenBank/DDBJ databases">
        <title>Nocardia macrotermitis sp. nov. and Nocardia aurantia sp. nov., isolated from the gut of the fungus growing-termite Macrotermes natalensis.</title>
        <authorList>
            <person name="Christine B."/>
            <person name="Rene B."/>
        </authorList>
    </citation>
    <scope>NUCLEOTIDE SEQUENCE [LARGE SCALE GENOMIC DNA]</scope>
    <source>
        <strain evidence="4 5">DSM 102126</strain>
    </source>
</reference>
<dbReference type="AlphaFoldDB" id="A0A6I4W7V0"/>
<name>A0A6I4W7V0_9ACTN</name>
<accession>A0A6I4W7V0</accession>
<dbReference type="EMBL" id="WUTW01000005">
    <property type="protein sequence ID" value="MXQ66829.1"/>
    <property type="molecule type" value="Genomic_DNA"/>
</dbReference>
<dbReference type="Proteomes" id="UP000431901">
    <property type="component" value="Unassembled WGS sequence"/>
</dbReference>
<evidence type="ECO:0000313" key="5">
    <source>
        <dbReference type="Proteomes" id="UP000431901"/>
    </source>
</evidence>
<evidence type="ECO:0000313" key="4">
    <source>
        <dbReference type="EMBL" id="MXQ66829.1"/>
    </source>
</evidence>
<dbReference type="GO" id="GO:0030288">
    <property type="term" value="C:outer membrane-bounded periplasmic space"/>
    <property type="evidence" value="ECO:0007669"/>
    <property type="project" value="TreeGrafter"/>
</dbReference>
<evidence type="ECO:0000256" key="2">
    <source>
        <dbReference type="SAM" id="MobiDB-lite"/>
    </source>
</evidence>
<dbReference type="InterPro" id="IPR050695">
    <property type="entry name" value="N-acetylmuramoyl_amidase_3"/>
</dbReference>
<feature type="compositionally biased region" description="Low complexity" evidence="2">
    <location>
        <begin position="28"/>
        <end position="43"/>
    </location>
</feature>
<dbReference type="CDD" id="cd02696">
    <property type="entry name" value="MurNAc-LAA"/>
    <property type="match status" value="1"/>
</dbReference>